<gene>
    <name evidence="7" type="ORF">TraAM80_03902</name>
</gene>
<keyword evidence="3 6" id="KW-0812">Transmembrane</keyword>
<dbReference type="GeneID" id="40327835"/>
<evidence type="ECO:0000313" key="7">
    <source>
        <dbReference type="EMBL" id="RNF06435.1"/>
    </source>
</evidence>
<dbReference type="RefSeq" id="XP_029239257.1">
    <property type="nucleotide sequence ID" value="XM_029380852.1"/>
</dbReference>
<evidence type="ECO:0000256" key="3">
    <source>
        <dbReference type="ARBA" id="ARBA00022692"/>
    </source>
</evidence>
<evidence type="ECO:0000256" key="2">
    <source>
        <dbReference type="ARBA" id="ARBA00007743"/>
    </source>
</evidence>
<evidence type="ECO:0000313" key="8">
    <source>
        <dbReference type="Proteomes" id="UP000283634"/>
    </source>
</evidence>
<name>A0A3R7KH76_TRYRA</name>
<dbReference type="EMBL" id="MKGL01000109">
    <property type="protein sequence ID" value="RNF06435.1"/>
    <property type="molecule type" value="Genomic_DNA"/>
</dbReference>
<evidence type="ECO:0000256" key="6">
    <source>
        <dbReference type="SAM" id="Phobius"/>
    </source>
</evidence>
<dbReference type="GO" id="GO:0016020">
    <property type="term" value="C:membrane"/>
    <property type="evidence" value="ECO:0007669"/>
    <property type="project" value="UniProtKB-SubCell"/>
</dbReference>
<dbReference type="VEuPathDB" id="TriTrypDB:TRSC58_02557"/>
<keyword evidence="8" id="KW-1185">Reference proteome</keyword>
<reference evidence="7 8" key="1">
    <citation type="journal article" date="2018" name="BMC Genomics">
        <title>Genomic comparison of Trypanosoma conorhini and Trypanosoma rangeli to Trypanosoma cruzi strains of high and low virulence.</title>
        <authorList>
            <person name="Bradwell K.R."/>
            <person name="Koparde V.N."/>
            <person name="Matveyev A.V."/>
            <person name="Serrano M.G."/>
            <person name="Alves J.M."/>
            <person name="Parikh H."/>
            <person name="Huang B."/>
            <person name="Lee V."/>
            <person name="Espinosa-Alvarez O."/>
            <person name="Ortiz P.A."/>
            <person name="Costa-Martins A.G."/>
            <person name="Teixeira M.M."/>
            <person name="Buck G.A."/>
        </authorList>
    </citation>
    <scope>NUCLEOTIDE SEQUENCE [LARGE SCALE GENOMIC DNA]</scope>
    <source>
        <strain evidence="7 8">AM80</strain>
    </source>
</reference>
<feature type="transmembrane region" description="Helical" evidence="6">
    <location>
        <begin position="91"/>
        <end position="115"/>
    </location>
</feature>
<proteinExistence type="inferred from homology"/>
<comment type="subcellular location">
    <subcellularLocation>
        <location evidence="1">Membrane</location>
        <topology evidence="1">Multi-pass membrane protein</topology>
    </subcellularLocation>
</comment>
<evidence type="ECO:0000256" key="5">
    <source>
        <dbReference type="ARBA" id="ARBA00023136"/>
    </source>
</evidence>
<organism evidence="7 8">
    <name type="scientific">Trypanosoma rangeli</name>
    <dbReference type="NCBI Taxonomy" id="5698"/>
    <lineage>
        <taxon>Eukaryota</taxon>
        <taxon>Discoba</taxon>
        <taxon>Euglenozoa</taxon>
        <taxon>Kinetoplastea</taxon>
        <taxon>Metakinetoplastina</taxon>
        <taxon>Trypanosomatida</taxon>
        <taxon>Trypanosomatidae</taxon>
        <taxon>Trypanosoma</taxon>
        <taxon>Herpetosoma</taxon>
    </lineage>
</organism>
<dbReference type="OMA" id="DLYWNGW"/>
<protein>
    <recommendedName>
        <fullName evidence="9">Transmembrane protein 230</fullName>
    </recommendedName>
</protein>
<dbReference type="InterPro" id="IPR008590">
    <property type="entry name" value="TMEM_230/134"/>
</dbReference>
<dbReference type="OrthoDB" id="258719at2759"/>
<dbReference type="Proteomes" id="UP000283634">
    <property type="component" value="Unassembled WGS sequence"/>
</dbReference>
<evidence type="ECO:0008006" key="9">
    <source>
        <dbReference type="Google" id="ProtNLM"/>
    </source>
</evidence>
<keyword evidence="5 6" id="KW-0472">Membrane</keyword>
<comment type="caution">
    <text evidence="7">The sequence shown here is derived from an EMBL/GenBank/DDBJ whole genome shotgun (WGS) entry which is preliminary data.</text>
</comment>
<keyword evidence="4 6" id="KW-1133">Transmembrane helix</keyword>
<accession>A0A3R7KH76</accession>
<evidence type="ECO:0000256" key="4">
    <source>
        <dbReference type="ARBA" id="ARBA00022989"/>
    </source>
</evidence>
<sequence>MGCTEKQYAQLPTGESDVTEVIGKPGGIQSNFPYHWLDSKHPDKARRRIGDLYWNGWAAFVIGFALSGVGMTFLVLGLGCLVFVEDAPRGFALFFVGVLLSLPGVYSLIVLWYYVCGNKNYSYFQLLVG</sequence>
<comment type="similarity">
    <text evidence="2">Belongs to the TMEM134/TMEM230 family.</text>
</comment>
<evidence type="ECO:0000256" key="1">
    <source>
        <dbReference type="ARBA" id="ARBA00004141"/>
    </source>
</evidence>
<feature type="transmembrane region" description="Helical" evidence="6">
    <location>
        <begin position="57"/>
        <end position="84"/>
    </location>
</feature>
<dbReference type="AlphaFoldDB" id="A0A3R7KH76"/>
<dbReference type="Pfam" id="PF05915">
    <property type="entry name" value="TMEM_230_134"/>
    <property type="match status" value="1"/>
</dbReference>